<evidence type="ECO:0000313" key="3">
    <source>
        <dbReference type="EMBL" id="MET1754412.1"/>
    </source>
</evidence>
<evidence type="ECO:0000256" key="1">
    <source>
        <dbReference type="SAM" id="MobiDB-lite"/>
    </source>
</evidence>
<accession>A0ABV2CXT3</accession>
<dbReference type="Gene3D" id="1.10.10.2520">
    <property type="entry name" value="Cell wall hydrolase SleB, domain 1"/>
    <property type="match status" value="1"/>
</dbReference>
<name>A0ABV2CXT3_9SPHN</name>
<sequence length="416" mass="43905">MLALACLTIGLAAFATWLLAFYSTEDGFALEPEMFVMPNTGELPGSPGAEEQGAQPTPAPLTGSVAAQSNDAVPFHPVGAAARAFRFTGASEDRSRARACLAATMLYEAGDSGVDQLAVAQVVLNRVRHPAFPGSICGVVTQGSERRTGCQFTFTCDGALARPWSASARARALVRADLMLDGLVFAQVGHATHYHTQEVYPWWSPQLEKIAHVGSHLFFRWPGDWGSGKAAVGKRQAPEPAAALFTQFAAEPPSYSQADIAADTPKIEVQLAALEDGGRESEQVRRRTRESEAQLRGAGAIPPSRRLTPLSADPQGSRALVVGSSALGGSRLLRMFADEAVFYLELPPGSAQAAGQRAADLLCGGRTRCAVYGWREAGSAPAGPRLDDAARKALAFSYLKPASEEKRPASSAAAAL</sequence>
<proteinExistence type="predicted"/>
<keyword evidence="4" id="KW-1185">Reference proteome</keyword>
<dbReference type="InterPro" id="IPR011105">
    <property type="entry name" value="Cell_wall_hydrolase_SleB"/>
</dbReference>
<dbReference type="RefSeq" id="WP_353982815.1">
    <property type="nucleotide sequence ID" value="NZ_JBEWLY010000007.1"/>
</dbReference>
<dbReference type="Pfam" id="PF07486">
    <property type="entry name" value="Hydrolase_2"/>
    <property type="match status" value="1"/>
</dbReference>
<gene>
    <name evidence="3" type="ORF">ABVV53_02870</name>
</gene>
<protein>
    <submittedName>
        <fullName evidence="3">Cell wall hydrolase</fullName>
    </submittedName>
</protein>
<dbReference type="Proteomes" id="UP001548713">
    <property type="component" value="Unassembled WGS sequence"/>
</dbReference>
<dbReference type="InterPro" id="IPR042047">
    <property type="entry name" value="SleB_dom1"/>
</dbReference>
<feature type="region of interest" description="Disordered" evidence="1">
    <location>
        <begin position="275"/>
        <end position="313"/>
    </location>
</feature>
<reference evidence="3 4" key="1">
    <citation type="submission" date="2024-07" db="EMBL/GenBank/DDBJ databases">
        <title>Novosphingobium kalidii RD2P27.</title>
        <authorList>
            <person name="Sun J.-Q."/>
        </authorList>
    </citation>
    <scope>NUCLEOTIDE SEQUENCE [LARGE SCALE GENOMIC DNA]</scope>
    <source>
        <strain evidence="3 4">RD2P27</strain>
    </source>
</reference>
<feature type="compositionally biased region" description="Basic and acidic residues" evidence="1">
    <location>
        <begin position="276"/>
        <end position="293"/>
    </location>
</feature>
<feature type="region of interest" description="Disordered" evidence="1">
    <location>
        <begin position="39"/>
        <end position="60"/>
    </location>
</feature>
<comment type="caution">
    <text evidence="3">The sequence shown here is derived from an EMBL/GenBank/DDBJ whole genome shotgun (WGS) entry which is preliminary data.</text>
</comment>
<organism evidence="3 4">
    <name type="scientific">Novosphingobium kalidii</name>
    <dbReference type="NCBI Taxonomy" id="3230299"/>
    <lineage>
        <taxon>Bacteria</taxon>
        <taxon>Pseudomonadati</taxon>
        <taxon>Pseudomonadota</taxon>
        <taxon>Alphaproteobacteria</taxon>
        <taxon>Sphingomonadales</taxon>
        <taxon>Sphingomonadaceae</taxon>
        <taxon>Novosphingobium</taxon>
    </lineage>
</organism>
<evidence type="ECO:0000259" key="2">
    <source>
        <dbReference type="Pfam" id="PF07486"/>
    </source>
</evidence>
<dbReference type="GO" id="GO:0016787">
    <property type="term" value="F:hydrolase activity"/>
    <property type="evidence" value="ECO:0007669"/>
    <property type="project" value="UniProtKB-KW"/>
</dbReference>
<feature type="domain" description="Cell wall hydrolase SleB" evidence="2">
    <location>
        <begin position="113"/>
        <end position="219"/>
    </location>
</feature>
<dbReference type="EMBL" id="JBEWLY010000007">
    <property type="protein sequence ID" value="MET1754412.1"/>
    <property type="molecule type" value="Genomic_DNA"/>
</dbReference>
<evidence type="ECO:0000313" key="4">
    <source>
        <dbReference type="Proteomes" id="UP001548713"/>
    </source>
</evidence>
<keyword evidence="3" id="KW-0378">Hydrolase</keyword>